<dbReference type="PANTHER" id="PTHR35602">
    <property type="entry name" value="ESTERASE YQIA-RELATED"/>
    <property type="match status" value="1"/>
</dbReference>
<dbReference type="Pfam" id="PF05728">
    <property type="entry name" value="UPF0227"/>
    <property type="match status" value="1"/>
</dbReference>
<dbReference type="RefSeq" id="WP_173272084.1">
    <property type="nucleotide sequence ID" value="NZ_AP021889.1"/>
</dbReference>
<keyword evidence="2" id="KW-1185">Reference proteome</keyword>
<dbReference type="InterPro" id="IPR008886">
    <property type="entry name" value="UPF0227/Esterase_YqiA"/>
</dbReference>
<evidence type="ECO:0000313" key="2">
    <source>
        <dbReference type="Proteomes" id="UP000501726"/>
    </source>
</evidence>
<gene>
    <name evidence="1" type="ORF">THMIRHAS_13070</name>
</gene>
<dbReference type="SUPFAM" id="SSF53474">
    <property type="entry name" value="alpha/beta-Hydrolases"/>
    <property type="match status" value="1"/>
</dbReference>
<name>A0A6F8PV98_9GAMM</name>
<evidence type="ECO:0000313" key="1">
    <source>
        <dbReference type="EMBL" id="BBP45934.1"/>
    </source>
</evidence>
<dbReference type="KEGG" id="tse:THMIRHAS_13070"/>
<dbReference type="Proteomes" id="UP000501726">
    <property type="component" value="Chromosome"/>
</dbReference>
<reference evidence="2" key="1">
    <citation type="submission" date="2019-11" db="EMBL/GenBank/DDBJ databases">
        <title>Isolation and characterization of two novel species in the genus Thiomicrorhabdus.</title>
        <authorList>
            <person name="Mochizuki J."/>
            <person name="Kojima H."/>
            <person name="Fukui M."/>
        </authorList>
    </citation>
    <scope>NUCLEOTIDE SEQUENCE [LARGE SCALE GENOMIC DNA]</scope>
    <source>
        <strain evidence="2">aks77</strain>
    </source>
</reference>
<dbReference type="InterPro" id="IPR029058">
    <property type="entry name" value="AB_hydrolase_fold"/>
</dbReference>
<sequence length="216" mass="24160">MDSEKRSSNRVFKAAHKTLYLHGFLSSEQSKKGQWFVQANQAQQSFPLGELLTLGYRQSDLLTGIGVIEKQLQTWHSQGASVVLIGSSLGGYLAQYFAHKYACAYIMINPALNPLSLFDTYLGEHRNPYTQEVVHINAAYKNQLAQLEITPLNPMLASLLLVDDGDEVVDIDFACALYQDLPNARVCRYPGGNHAFTHLPEAWLEINNFIDALENV</sequence>
<dbReference type="PANTHER" id="PTHR35602:SF3">
    <property type="entry name" value="ESTERASE YQIA"/>
    <property type="match status" value="1"/>
</dbReference>
<protein>
    <submittedName>
        <fullName evidence="1">Esterase YqiA</fullName>
    </submittedName>
</protein>
<accession>A0A6F8PV98</accession>
<organism evidence="1 2">
    <name type="scientific">Thiosulfatimonas sediminis</name>
    <dbReference type="NCBI Taxonomy" id="2675054"/>
    <lineage>
        <taxon>Bacteria</taxon>
        <taxon>Pseudomonadati</taxon>
        <taxon>Pseudomonadota</taxon>
        <taxon>Gammaproteobacteria</taxon>
        <taxon>Thiotrichales</taxon>
        <taxon>Piscirickettsiaceae</taxon>
        <taxon>Thiosulfatimonas</taxon>
    </lineage>
</organism>
<dbReference type="Gene3D" id="3.40.50.1820">
    <property type="entry name" value="alpha/beta hydrolase"/>
    <property type="match status" value="1"/>
</dbReference>
<dbReference type="EMBL" id="AP021889">
    <property type="protein sequence ID" value="BBP45934.1"/>
    <property type="molecule type" value="Genomic_DNA"/>
</dbReference>
<dbReference type="AlphaFoldDB" id="A0A6F8PV98"/>
<proteinExistence type="predicted"/>